<sequence length="236" mass="27437">GQSKEIEVEFGPDHPHQKVVGKKATFKIGLKEIKEKSLPPLDDDFASQVGEFNTIDELRAFVRDQISSGREREAQNLLRAEAVDRLRENDEIDVPLVMIADKVEGWIRDLSSDLEKRGEDLEKFLQTKGRTREQLRADYARRAEREVRRDLILDRIAELEKLEVDEQEVKEEARKISQTSEDNREQLYEYYTKDIGSAIIRWGLLREKALQLVIDQVDMKIEENKGEGENEDVQDV</sequence>
<protein>
    <submittedName>
        <fullName evidence="4">Trigger factor</fullName>
    </submittedName>
</protein>
<evidence type="ECO:0000313" key="5">
    <source>
        <dbReference type="Proteomes" id="UP000543224"/>
    </source>
</evidence>
<accession>A0A6V8P0J0</accession>
<feature type="domain" description="Trigger factor C-terminal" evidence="3">
    <location>
        <begin position="54"/>
        <end position="214"/>
    </location>
</feature>
<keyword evidence="1" id="KW-0697">Rotamase</keyword>
<name>A0A6V8P0J0_9ACTN</name>
<dbReference type="SUPFAM" id="SSF109998">
    <property type="entry name" value="Triger factor/SurA peptide-binding domain-like"/>
    <property type="match status" value="1"/>
</dbReference>
<evidence type="ECO:0000256" key="1">
    <source>
        <dbReference type="ARBA" id="ARBA00023110"/>
    </source>
</evidence>
<dbReference type="InterPro" id="IPR027304">
    <property type="entry name" value="Trigger_fact/SurA_dom_sf"/>
</dbReference>
<dbReference type="Pfam" id="PF05698">
    <property type="entry name" value="Trigger_C"/>
    <property type="match status" value="1"/>
</dbReference>
<dbReference type="GO" id="GO:0003755">
    <property type="term" value="F:peptidyl-prolyl cis-trans isomerase activity"/>
    <property type="evidence" value="ECO:0007669"/>
    <property type="project" value="UniProtKB-KW"/>
</dbReference>
<dbReference type="AlphaFoldDB" id="A0A6V8P0J0"/>
<dbReference type="Proteomes" id="UP000543224">
    <property type="component" value="Unassembled WGS sequence"/>
</dbReference>
<evidence type="ECO:0000313" key="4">
    <source>
        <dbReference type="EMBL" id="GFP26032.1"/>
    </source>
</evidence>
<dbReference type="GO" id="GO:0006457">
    <property type="term" value="P:protein folding"/>
    <property type="evidence" value="ECO:0007669"/>
    <property type="project" value="InterPro"/>
</dbReference>
<comment type="caution">
    <text evidence="4">The sequence shown here is derived from an EMBL/GenBank/DDBJ whole genome shotgun (WGS) entry which is preliminary data.</text>
</comment>
<evidence type="ECO:0000259" key="3">
    <source>
        <dbReference type="Pfam" id="PF05698"/>
    </source>
</evidence>
<evidence type="ECO:0000256" key="2">
    <source>
        <dbReference type="ARBA" id="ARBA00023235"/>
    </source>
</evidence>
<gene>
    <name evidence="4" type="ORF">HKBW3S25_01518</name>
</gene>
<proteinExistence type="predicted"/>
<dbReference type="GO" id="GO:0015031">
    <property type="term" value="P:protein transport"/>
    <property type="evidence" value="ECO:0007669"/>
    <property type="project" value="InterPro"/>
</dbReference>
<organism evidence="4 5">
    <name type="scientific">Candidatus Hakubella thermalkaliphila</name>
    <dbReference type="NCBI Taxonomy" id="2754717"/>
    <lineage>
        <taxon>Bacteria</taxon>
        <taxon>Bacillati</taxon>
        <taxon>Actinomycetota</taxon>
        <taxon>Actinomycetota incertae sedis</taxon>
        <taxon>Candidatus Hakubellales</taxon>
        <taxon>Candidatus Hakubellaceae</taxon>
        <taxon>Candidatus Hakubella</taxon>
    </lineage>
</organism>
<dbReference type="InterPro" id="IPR037041">
    <property type="entry name" value="Trigger_fac_C_sf"/>
</dbReference>
<feature type="non-terminal residue" evidence="4">
    <location>
        <position position="1"/>
    </location>
</feature>
<dbReference type="InterPro" id="IPR008880">
    <property type="entry name" value="Trigger_fac_C"/>
</dbReference>
<keyword evidence="2" id="KW-0413">Isomerase</keyword>
<dbReference type="EMBL" id="BLRX01000325">
    <property type="protein sequence ID" value="GFP26032.1"/>
    <property type="molecule type" value="Genomic_DNA"/>
</dbReference>
<dbReference type="Gene3D" id="1.10.3120.10">
    <property type="entry name" value="Trigger factor, C-terminal domain"/>
    <property type="match status" value="1"/>
</dbReference>
<reference evidence="4 5" key="1">
    <citation type="journal article" date="2020" name="Front. Microbiol.">
        <title>Single-cell genomics of novel Actinobacteria with the Wood-Ljungdahl pathway discovered in a serpentinizing system.</title>
        <authorList>
            <person name="Merino N."/>
            <person name="Kawai M."/>
            <person name="Boyd E.S."/>
            <person name="Colman D.R."/>
            <person name="McGlynn S.E."/>
            <person name="Nealson K.H."/>
            <person name="Kurokawa K."/>
            <person name="Hongoh Y."/>
        </authorList>
    </citation>
    <scope>NUCLEOTIDE SEQUENCE [LARGE SCALE GENOMIC DNA]</scope>
    <source>
        <strain evidence="4 5">S25</strain>
    </source>
</reference>